<reference evidence="2 3" key="1">
    <citation type="journal article" date="2020" name="Fungal Divers.">
        <title>Resolving the Mortierellaceae phylogeny through synthesis of multi-gene phylogenetics and phylogenomics.</title>
        <authorList>
            <person name="Vandepol N."/>
            <person name="Liber J."/>
            <person name="Desiro A."/>
            <person name="Na H."/>
            <person name="Kennedy M."/>
            <person name="Barry K."/>
            <person name="Grigoriev I.V."/>
            <person name="Miller A.N."/>
            <person name="O'Donnell K."/>
            <person name="Stajich J.E."/>
            <person name="Bonito G."/>
        </authorList>
    </citation>
    <scope>NUCLEOTIDE SEQUENCE [LARGE SCALE GENOMIC DNA]</scope>
    <source>
        <strain evidence="2 3">AD045</strain>
    </source>
</reference>
<feature type="compositionally biased region" description="Acidic residues" evidence="1">
    <location>
        <begin position="451"/>
        <end position="460"/>
    </location>
</feature>
<dbReference type="Proteomes" id="UP001194696">
    <property type="component" value="Unassembled WGS sequence"/>
</dbReference>
<protein>
    <recommendedName>
        <fullName evidence="4">Shugoshin C-terminal domain-containing protein</fullName>
    </recommendedName>
</protein>
<evidence type="ECO:0000313" key="2">
    <source>
        <dbReference type="EMBL" id="KAG0297673.1"/>
    </source>
</evidence>
<feature type="compositionally biased region" description="Acidic residues" evidence="1">
    <location>
        <begin position="192"/>
        <end position="207"/>
    </location>
</feature>
<dbReference type="EMBL" id="JAAAIM010000025">
    <property type="protein sequence ID" value="KAG0297673.1"/>
    <property type="molecule type" value="Genomic_DNA"/>
</dbReference>
<feature type="compositionally biased region" description="Low complexity" evidence="1">
    <location>
        <begin position="242"/>
        <end position="251"/>
    </location>
</feature>
<feature type="compositionally biased region" description="Basic and acidic residues" evidence="1">
    <location>
        <begin position="1"/>
        <end position="13"/>
    </location>
</feature>
<feature type="compositionally biased region" description="Low complexity" evidence="1">
    <location>
        <begin position="288"/>
        <end position="299"/>
    </location>
</feature>
<proteinExistence type="predicted"/>
<feature type="compositionally biased region" description="Acidic residues" evidence="1">
    <location>
        <begin position="151"/>
        <end position="164"/>
    </location>
</feature>
<feature type="region of interest" description="Disordered" evidence="1">
    <location>
        <begin position="1"/>
        <end position="331"/>
    </location>
</feature>
<evidence type="ECO:0000256" key="1">
    <source>
        <dbReference type="SAM" id="MobiDB-lite"/>
    </source>
</evidence>
<sequence>MTRSRSREQEDYTRVSSTFVSEQPVTQEWAAQTLKEGEQEEGLEEAREPTPRDTALATQFHTQRPPSLSPRRSLPQSTTQGSLDNYGIPIPSTDSQQQPPSADPSFGLSQLQCGQRLPSNPPSPIARASMDSQPYDDYVYEYEIPVRYSSDDSDNSDSNEDDDGLIVAEDSLVAVSGDTLSWSVTPQRAGEEVVDSADEDRQEDLQSDQDGIVVSTYPDRQPNSFIHSQAQSEAEVEEAKQSGEPSSPEAISESEDHEELNIRKSPSSSSQESLEALGTFTGSRKDTSSTSKTTNTTVKQARNRKTQQPAVTAVPGTLARSQRRSIPDHVKQHLSHDALDLLSHNPHINTVFLSVDIPALPVISGSKKITATTEAEAEDSTRKRVAKGFSRRKAQRLSSQSPPSPSPSLSPSPSRRSGRRPVQQDKEAQQSSRRSSLRAGAHRRISYLELEVTEDDEEQQQEQVAGKEADSDEHEDHTTTTSIHPRSVDTQRLPPKKRARSRLGA</sequence>
<organism evidence="2 3">
    <name type="scientific">Linnemannia gamsii</name>
    <dbReference type="NCBI Taxonomy" id="64522"/>
    <lineage>
        <taxon>Eukaryota</taxon>
        <taxon>Fungi</taxon>
        <taxon>Fungi incertae sedis</taxon>
        <taxon>Mucoromycota</taxon>
        <taxon>Mortierellomycotina</taxon>
        <taxon>Mortierellomycetes</taxon>
        <taxon>Mortierellales</taxon>
        <taxon>Mortierellaceae</taxon>
        <taxon>Linnemannia</taxon>
    </lineage>
</organism>
<accession>A0ABQ7KGL5</accession>
<evidence type="ECO:0000313" key="3">
    <source>
        <dbReference type="Proteomes" id="UP001194696"/>
    </source>
</evidence>
<name>A0ABQ7KGL5_9FUNG</name>
<feature type="region of interest" description="Disordered" evidence="1">
    <location>
        <begin position="368"/>
        <end position="505"/>
    </location>
</feature>
<keyword evidence="3" id="KW-1185">Reference proteome</keyword>
<gene>
    <name evidence="2" type="ORF">BGZ96_005337</name>
</gene>
<feature type="compositionally biased region" description="Low complexity" evidence="1">
    <location>
        <begin position="63"/>
        <end position="77"/>
    </location>
</feature>
<feature type="compositionally biased region" description="Basic residues" evidence="1">
    <location>
        <begin position="383"/>
        <end position="395"/>
    </location>
</feature>
<feature type="compositionally biased region" description="Basic residues" evidence="1">
    <location>
        <begin position="494"/>
        <end position="505"/>
    </location>
</feature>
<comment type="caution">
    <text evidence="2">The sequence shown here is derived from an EMBL/GenBank/DDBJ whole genome shotgun (WGS) entry which is preliminary data.</text>
</comment>
<feature type="compositionally biased region" description="Basic and acidic residues" evidence="1">
    <location>
        <begin position="465"/>
        <end position="478"/>
    </location>
</feature>
<evidence type="ECO:0008006" key="4">
    <source>
        <dbReference type="Google" id="ProtNLM"/>
    </source>
</evidence>
<feature type="compositionally biased region" description="Polar residues" evidence="1">
    <location>
        <begin position="14"/>
        <end position="30"/>
    </location>
</feature>